<dbReference type="Pfam" id="PF00781">
    <property type="entry name" value="DAGK_cat"/>
    <property type="match status" value="1"/>
</dbReference>
<dbReference type="Gene3D" id="3.40.50.10330">
    <property type="entry name" value="Probable inorganic polyphosphate/atp-NAD kinase, domain 1"/>
    <property type="match status" value="1"/>
</dbReference>
<keyword evidence="2" id="KW-0547">Nucleotide-binding</keyword>
<gene>
    <name evidence="6" type="ORF">GCM10017783_07790</name>
</gene>
<proteinExistence type="predicted"/>
<dbReference type="InterPro" id="IPR045540">
    <property type="entry name" value="YegS/DAGK_C"/>
</dbReference>
<evidence type="ECO:0000256" key="1">
    <source>
        <dbReference type="ARBA" id="ARBA00022679"/>
    </source>
</evidence>
<dbReference type="Gene3D" id="2.60.200.40">
    <property type="match status" value="1"/>
</dbReference>
<dbReference type="RefSeq" id="WP_189642368.1">
    <property type="nucleotide sequence ID" value="NZ_BNAL01000006.1"/>
</dbReference>
<sequence length="304" mass="31792">MAVPLAVVLNRTAGGGRAAREWPRLRGELHAWGVSYRLIDSASPAQALAAVSALPPGWAVATVGGDGTVASVLPAVIEQQRPLLVLPFGTGNDFASTLGLRAGQFREALAGLDAPARPVDALRVSYGGGPQPGGQAYSLNGVGMGFDAQLTANLPLAPAWTQGPARYLWAALATLRAMQPQPCRVLLDGAELYGGPAMLCSVLNARSLGGGFQFNPDAKLTDGRLNVVVAGDVSRRQVPPLIAQVRIGKHVGHPAVRYAAGQVAELHWEQPVQLHVDGDLKGEQVWLRVEVLPGAVALLGFPEE</sequence>
<keyword evidence="4" id="KW-0067">ATP-binding</keyword>
<dbReference type="EMBL" id="BNAL01000006">
    <property type="protein sequence ID" value="GHF98224.1"/>
    <property type="molecule type" value="Genomic_DNA"/>
</dbReference>
<dbReference type="PROSITE" id="PS50146">
    <property type="entry name" value="DAGK"/>
    <property type="match status" value="1"/>
</dbReference>
<evidence type="ECO:0000256" key="3">
    <source>
        <dbReference type="ARBA" id="ARBA00022777"/>
    </source>
</evidence>
<dbReference type="Pfam" id="PF19279">
    <property type="entry name" value="YegS_C"/>
    <property type="match status" value="1"/>
</dbReference>
<dbReference type="SUPFAM" id="SSF111331">
    <property type="entry name" value="NAD kinase/diacylglycerol kinase-like"/>
    <property type="match status" value="1"/>
</dbReference>
<dbReference type="InterPro" id="IPR016064">
    <property type="entry name" value="NAD/diacylglycerol_kinase_sf"/>
</dbReference>
<evidence type="ECO:0000313" key="6">
    <source>
        <dbReference type="EMBL" id="GHF98224.1"/>
    </source>
</evidence>
<feature type="domain" description="DAGKc" evidence="5">
    <location>
        <begin position="1"/>
        <end position="128"/>
    </location>
</feature>
<reference evidence="7" key="1">
    <citation type="journal article" date="2019" name="Int. J. Syst. Evol. Microbiol.">
        <title>The Global Catalogue of Microorganisms (GCM) 10K type strain sequencing project: providing services to taxonomists for standard genome sequencing and annotation.</title>
        <authorList>
            <consortium name="The Broad Institute Genomics Platform"/>
            <consortium name="The Broad Institute Genome Sequencing Center for Infectious Disease"/>
            <person name="Wu L."/>
            <person name="Ma J."/>
        </authorList>
    </citation>
    <scope>NUCLEOTIDE SEQUENCE [LARGE SCALE GENOMIC DNA]</scope>
    <source>
        <strain evidence="7">CGMCC 1.18439</strain>
    </source>
</reference>
<dbReference type="InterPro" id="IPR050187">
    <property type="entry name" value="Lipid_Phosphate_FormReg"/>
</dbReference>
<evidence type="ECO:0000313" key="7">
    <source>
        <dbReference type="Proteomes" id="UP000632154"/>
    </source>
</evidence>
<keyword evidence="7" id="KW-1185">Reference proteome</keyword>
<protein>
    <submittedName>
        <fullName evidence="6">Diacylglycerol kinase</fullName>
    </submittedName>
</protein>
<name>A0ABQ3K3F6_9DEIO</name>
<evidence type="ECO:0000256" key="2">
    <source>
        <dbReference type="ARBA" id="ARBA00022741"/>
    </source>
</evidence>
<dbReference type="GO" id="GO:0016301">
    <property type="term" value="F:kinase activity"/>
    <property type="evidence" value="ECO:0007669"/>
    <property type="project" value="UniProtKB-KW"/>
</dbReference>
<dbReference type="Proteomes" id="UP000632154">
    <property type="component" value="Unassembled WGS sequence"/>
</dbReference>
<keyword evidence="1" id="KW-0808">Transferase</keyword>
<dbReference type="InterPro" id="IPR001206">
    <property type="entry name" value="Diacylglycerol_kinase_cat_dom"/>
</dbReference>
<dbReference type="PANTHER" id="PTHR12358:SF106">
    <property type="entry name" value="LIPID KINASE YEGS"/>
    <property type="match status" value="1"/>
</dbReference>
<comment type="caution">
    <text evidence="6">The sequence shown here is derived from an EMBL/GenBank/DDBJ whole genome shotgun (WGS) entry which is preliminary data.</text>
</comment>
<accession>A0ABQ3K3F6</accession>
<dbReference type="PANTHER" id="PTHR12358">
    <property type="entry name" value="SPHINGOSINE KINASE"/>
    <property type="match status" value="1"/>
</dbReference>
<evidence type="ECO:0000256" key="4">
    <source>
        <dbReference type="ARBA" id="ARBA00022840"/>
    </source>
</evidence>
<organism evidence="6 7">
    <name type="scientific">Deinococcus piscis</name>
    <dbReference type="NCBI Taxonomy" id="394230"/>
    <lineage>
        <taxon>Bacteria</taxon>
        <taxon>Thermotogati</taxon>
        <taxon>Deinococcota</taxon>
        <taxon>Deinococci</taxon>
        <taxon>Deinococcales</taxon>
        <taxon>Deinococcaceae</taxon>
        <taxon>Deinococcus</taxon>
    </lineage>
</organism>
<keyword evidence="3 6" id="KW-0418">Kinase</keyword>
<evidence type="ECO:0000259" key="5">
    <source>
        <dbReference type="PROSITE" id="PS50146"/>
    </source>
</evidence>
<dbReference type="SMART" id="SM00046">
    <property type="entry name" value="DAGKc"/>
    <property type="match status" value="1"/>
</dbReference>
<dbReference type="InterPro" id="IPR017438">
    <property type="entry name" value="ATP-NAD_kinase_N"/>
</dbReference>